<dbReference type="PANTHER" id="PTHR31218">
    <property type="entry name" value="WAT1-RELATED PROTEIN"/>
    <property type="match status" value="1"/>
</dbReference>
<dbReference type="InterPro" id="IPR037185">
    <property type="entry name" value="EmrE-like"/>
</dbReference>
<name>A0A9E7H1W3_9LILI</name>
<feature type="transmembrane region" description="Helical" evidence="6">
    <location>
        <begin position="75"/>
        <end position="97"/>
    </location>
</feature>
<dbReference type="Proteomes" id="UP001055439">
    <property type="component" value="Chromosome 7"/>
</dbReference>
<evidence type="ECO:0000259" key="7">
    <source>
        <dbReference type="Pfam" id="PF00892"/>
    </source>
</evidence>
<feature type="transmembrane region" description="Helical" evidence="6">
    <location>
        <begin position="42"/>
        <end position="63"/>
    </location>
</feature>
<dbReference type="Pfam" id="PF00892">
    <property type="entry name" value="EamA"/>
    <property type="match status" value="1"/>
</dbReference>
<evidence type="ECO:0000256" key="3">
    <source>
        <dbReference type="ARBA" id="ARBA00022692"/>
    </source>
</evidence>
<evidence type="ECO:0000313" key="8">
    <source>
        <dbReference type="EMBL" id="URE21648.1"/>
    </source>
</evidence>
<evidence type="ECO:0000256" key="4">
    <source>
        <dbReference type="ARBA" id="ARBA00022989"/>
    </source>
</evidence>
<dbReference type="GO" id="GO:0016020">
    <property type="term" value="C:membrane"/>
    <property type="evidence" value="ECO:0007669"/>
    <property type="project" value="UniProtKB-SubCell"/>
</dbReference>
<dbReference type="AlphaFoldDB" id="A0A9E7H1W3"/>
<keyword evidence="3 6" id="KW-0812">Transmembrane</keyword>
<dbReference type="SUPFAM" id="SSF103481">
    <property type="entry name" value="Multidrug resistance efflux transporter EmrE"/>
    <property type="match status" value="1"/>
</dbReference>
<keyword evidence="4 6" id="KW-1133">Transmembrane helix</keyword>
<keyword evidence="5 6" id="KW-0472">Membrane</keyword>
<evidence type="ECO:0000313" key="9">
    <source>
        <dbReference type="Proteomes" id="UP001055439"/>
    </source>
</evidence>
<dbReference type="GO" id="GO:0022857">
    <property type="term" value="F:transmembrane transporter activity"/>
    <property type="evidence" value="ECO:0007669"/>
    <property type="project" value="InterPro"/>
</dbReference>
<evidence type="ECO:0000256" key="1">
    <source>
        <dbReference type="ARBA" id="ARBA00004141"/>
    </source>
</evidence>
<dbReference type="EMBL" id="CP097509">
    <property type="protein sequence ID" value="URE21648.1"/>
    <property type="molecule type" value="Genomic_DNA"/>
</dbReference>
<feature type="transmembrane region" description="Helical" evidence="6">
    <location>
        <begin position="103"/>
        <end position="123"/>
    </location>
</feature>
<dbReference type="InterPro" id="IPR030184">
    <property type="entry name" value="WAT1-related"/>
</dbReference>
<gene>
    <name evidence="8" type="ORF">MUK42_12242</name>
</gene>
<evidence type="ECO:0000256" key="6">
    <source>
        <dbReference type="RuleBase" id="RU363077"/>
    </source>
</evidence>
<feature type="transmembrane region" description="Helical" evidence="6">
    <location>
        <begin position="187"/>
        <end position="207"/>
    </location>
</feature>
<feature type="transmembrane region" description="Helical" evidence="6">
    <location>
        <begin position="135"/>
        <end position="156"/>
    </location>
</feature>
<evidence type="ECO:0000256" key="5">
    <source>
        <dbReference type="ARBA" id="ARBA00023136"/>
    </source>
</evidence>
<dbReference type="InterPro" id="IPR000620">
    <property type="entry name" value="EamA_dom"/>
</dbReference>
<comment type="similarity">
    <text evidence="2 6">Belongs to the drug/metabolite transporter (DMT) superfamily. Plant drug/metabolite exporter (P-DME) (TC 2.A.7.4) family.</text>
</comment>
<keyword evidence="9" id="KW-1185">Reference proteome</keyword>
<sequence>MDGHGEFMQRAMPYLTMITLQFSYVGKNILSKVSLGSGMSQYVLVIYGYAFATLSIAPLAFILERKLQPKMIKWMFLRMFALGLLGPVMDQIFYHAGLKHTSVTFSSAMSSISPAMAFVVAVLSGMEKVYPKKVIYQTKVVGTLVTVAGVMLMSLYKGPPVEMVWSKHAHSLGPNSPAVTESSSNNWFMGSGFHILATLALASLSLLREETLKQYSAQLSLMAWVYFVGTLQATAVTFVLEHKRAVWTIGFDINFVAAAYADQSFFFD</sequence>
<evidence type="ECO:0000256" key="2">
    <source>
        <dbReference type="ARBA" id="ARBA00007635"/>
    </source>
</evidence>
<comment type="subcellular location">
    <subcellularLocation>
        <location evidence="1 6">Membrane</location>
        <topology evidence="1 6">Multi-pass membrane protein</topology>
    </subcellularLocation>
</comment>
<protein>
    <recommendedName>
        <fullName evidence="6">WAT1-related protein</fullName>
    </recommendedName>
</protein>
<accession>A0A9E7H1W3</accession>
<feature type="domain" description="EamA" evidence="7">
    <location>
        <begin position="14"/>
        <end position="154"/>
    </location>
</feature>
<reference evidence="8" key="1">
    <citation type="submission" date="2022-05" db="EMBL/GenBank/DDBJ databases">
        <title>The Musa troglodytarum L. genome provides insights into the mechanism of non-climacteric behaviour and enrichment of carotenoids.</title>
        <authorList>
            <person name="Wang J."/>
        </authorList>
    </citation>
    <scope>NUCLEOTIDE SEQUENCE</scope>
    <source>
        <tissue evidence="8">Leaf</tissue>
    </source>
</reference>
<proteinExistence type="inferred from homology"/>
<feature type="transmembrane region" description="Helical" evidence="6">
    <location>
        <begin position="219"/>
        <end position="240"/>
    </location>
</feature>
<organism evidence="8 9">
    <name type="scientific">Musa troglodytarum</name>
    <name type="common">fe'i banana</name>
    <dbReference type="NCBI Taxonomy" id="320322"/>
    <lineage>
        <taxon>Eukaryota</taxon>
        <taxon>Viridiplantae</taxon>
        <taxon>Streptophyta</taxon>
        <taxon>Embryophyta</taxon>
        <taxon>Tracheophyta</taxon>
        <taxon>Spermatophyta</taxon>
        <taxon>Magnoliopsida</taxon>
        <taxon>Liliopsida</taxon>
        <taxon>Zingiberales</taxon>
        <taxon>Musaceae</taxon>
        <taxon>Musa</taxon>
    </lineage>
</organism>